<feature type="transmembrane region" description="Helical" evidence="1">
    <location>
        <begin position="76"/>
        <end position="97"/>
    </location>
</feature>
<dbReference type="EMBL" id="JAGTJQ010000023">
    <property type="protein sequence ID" value="KAH7007842.1"/>
    <property type="molecule type" value="Genomic_DNA"/>
</dbReference>
<evidence type="ECO:0000313" key="2">
    <source>
        <dbReference type="EMBL" id="KAH7007842.1"/>
    </source>
</evidence>
<accession>A0A9P8XNY1</accession>
<keyword evidence="1" id="KW-0472">Membrane</keyword>
<dbReference type="GeneID" id="70192933"/>
<comment type="caution">
    <text evidence="2">The sequence shown here is derived from an EMBL/GenBank/DDBJ whole genome shotgun (WGS) entry which is preliminary data.</text>
</comment>
<evidence type="ECO:0000256" key="1">
    <source>
        <dbReference type="SAM" id="Phobius"/>
    </source>
</evidence>
<keyword evidence="3" id="KW-1185">Reference proteome</keyword>
<keyword evidence="1" id="KW-0812">Transmembrane</keyword>
<reference evidence="2" key="1">
    <citation type="journal article" date="2021" name="Nat. Commun.">
        <title>Genetic determinants of endophytism in the Arabidopsis root mycobiome.</title>
        <authorList>
            <person name="Mesny F."/>
            <person name="Miyauchi S."/>
            <person name="Thiergart T."/>
            <person name="Pickel B."/>
            <person name="Atanasova L."/>
            <person name="Karlsson M."/>
            <person name="Huettel B."/>
            <person name="Barry K.W."/>
            <person name="Haridas S."/>
            <person name="Chen C."/>
            <person name="Bauer D."/>
            <person name="Andreopoulos W."/>
            <person name="Pangilinan J."/>
            <person name="LaButti K."/>
            <person name="Riley R."/>
            <person name="Lipzen A."/>
            <person name="Clum A."/>
            <person name="Drula E."/>
            <person name="Henrissat B."/>
            <person name="Kohler A."/>
            <person name="Grigoriev I.V."/>
            <person name="Martin F.M."/>
            <person name="Hacquard S."/>
        </authorList>
    </citation>
    <scope>NUCLEOTIDE SEQUENCE</scope>
    <source>
        <strain evidence="2">MPI-CAGE-CH-0230</strain>
    </source>
</reference>
<organism evidence="2 3">
    <name type="scientific">Microdochium trichocladiopsis</name>
    <dbReference type="NCBI Taxonomy" id="1682393"/>
    <lineage>
        <taxon>Eukaryota</taxon>
        <taxon>Fungi</taxon>
        <taxon>Dikarya</taxon>
        <taxon>Ascomycota</taxon>
        <taxon>Pezizomycotina</taxon>
        <taxon>Sordariomycetes</taxon>
        <taxon>Xylariomycetidae</taxon>
        <taxon>Xylariales</taxon>
        <taxon>Microdochiaceae</taxon>
        <taxon>Microdochium</taxon>
    </lineage>
</organism>
<sequence length="127" mass="14781">MHTGKYSVHLCMRTMLRTVKLTIIITDQTFSCCILVLHAYMAQPLCELCARVGVVCVCVQNRHSRQNYPASIGTNWPLKFCVVWIALYCAVILRRAWRRYSDDSRWLPRQGHEETALRLCQLLHVMV</sequence>
<name>A0A9P8XNY1_9PEZI</name>
<protein>
    <submittedName>
        <fullName evidence="2">Uncharacterized protein</fullName>
    </submittedName>
</protein>
<dbReference type="RefSeq" id="XP_046003662.1">
    <property type="nucleotide sequence ID" value="XM_046163387.1"/>
</dbReference>
<keyword evidence="1" id="KW-1133">Transmembrane helix</keyword>
<dbReference type="Proteomes" id="UP000756346">
    <property type="component" value="Unassembled WGS sequence"/>
</dbReference>
<proteinExistence type="predicted"/>
<feature type="transmembrane region" description="Helical" evidence="1">
    <location>
        <begin position="21"/>
        <end position="41"/>
    </location>
</feature>
<evidence type="ECO:0000313" key="3">
    <source>
        <dbReference type="Proteomes" id="UP000756346"/>
    </source>
</evidence>
<dbReference type="AlphaFoldDB" id="A0A9P8XNY1"/>
<gene>
    <name evidence="2" type="ORF">B0I36DRAFT_81091</name>
</gene>